<reference evidence="2" key="1">
    <citation type="journal article" date="2023" name="Front. Plant Sci.">
        <title>Chromosomal-level genome assembly of Melastoma candidum provides insights into trichome evolution.</title>
        <authorList>
            <person name="Zhong Y."/>
            <person name="Wu W."/>
            <person name="Sun C."/>
            <person name="Zou P."/>
            <person name="Liu Y."/>
            <person name="Dai S."/>
            <person name="Zhou R."/>
        </authorList>
    </citation>
    <scope>NUCLEOTIDE SEQUENCE [LARGE SCALE GENOMIC DNA]</scope>
</reference>
<organism evidence="1 2">
    <name type="scientific">Melastoma candidum</name>
    <dbReference type="NCBI Taxonomy" id="119954"/>
    <lineage>
        <taxon>Eukaryota</taxon>
        <taxon>Viridiplantae</taxon>
        <taxon>Streptophyta</taxon>
        <taxon>Embryophyta</taxon>
        <taxon>Tracheophyta</taxon>
        <taxon>Spermatophyta</taxon>
        <taxon>Magnoliopsida</taxon>
        <taxon>eudicotyledons</taxon>
        <taxon>Gunneridae</taxon>
        <taxon>Pentapetalae</taxon>
        <taxon>rosids</taxon>
        <taxon>malvids</taxon>
        <taxon>Myrtales</taxon>
        <taxon>Melastomataceae</taxon>
        <taxon>Melastomatoideae</taxon>
        <taxon>Melastomateae</taxon>
        <taxon>Melastoma</taxon>
    </lineage>
</organism>
<evidence type="ECO:0000313" key="1">
    <source>
        <dbReference type="EMBL" id="KAI4338400.1"/>
    </source>
</evidence>
<dbReference type="Proteomes" id="UP001057402">
    <property type="component" value="Chromosome 7"/>
</dbReference>
<sequence length="245" mass="26884">MAHKEELEEAGSRKNEWEVVSLSASAYAASPDPEIAGIKGNETEGAYNADTEISRALFMSSHFVFPPGQHENLPLEPEAIETREDDSVKGDASEIVPEGSATSGKDDVGGSFGASPIIYSKSRLLGDNDHRSTHTKDFEGGMNLDGFNPTEDMPAYSGYGISSFLSEAVPGGANQIPTQIQLQICQIHPCREKQERWRVLQVKWQMTVNNEKMGRMLAPIYRFKDALARSHRHGSLIRASSSTEN</sequence>
<gene>
    <name evidence="1" type="ORF">MLD38_023464</name>
</gene>
<comment type="caution">
    <text evidence="1">The sequence shown here is derived from an EMBL/GenBank/DDBJ whole genome shotgun (WGS) entry which is preliminary data.</text>
</comment>
<protein>
    <submittedName>
        <fullName evidence="1">Uncharacterized protein</fullName>
    </submittedName>
</protein>
<proteinExistence type="predicted"/>
<evidence type="ECO:0000313" key="2">
    <source>
        <dbReference type="Proteomes" id="UP001057402"/>
    </source>
</evidence>
<accession>A0ACB9NQE5</accession>
<name>A0ACB9NQE5_9MYRT</name>
<dbReference type="EMBL" id="CM042886">
    <property type="protein sequence ID" value="KAI4338400.1"/>
    <property type="molecule type" value="Genomic_DNA"/>
</dbReference>
<keyword evidence="2" id="KW-1185">Reference proteome</keyword>